<comment type="caution">
    <text evidence="3">The sequence shown here is derived from an EMBL/GenBank/DDBJ whole genome shotgun (WGS) entry which is preliminary data.</text>
</comment>
<proteinExistence type="predicted"/>
<dbReference type="EMBL" id="JADBJN010000001">
    <property type="protein sequence ID" value="KAG5683964.1"/>
    <property type="molecule type" value="Genomic_DNA"/>
</dbReference>
<organism evidence="3 4">
    <name type="scientific">Polypedilum vanderplanki</name>
    <name type="common">Sleeping chironomid midge</name>
    <dbReference type="NCBI Taxonomy" id="319348"/>
    <lineage>
        <taxon>Eukaryota</taxon>
        <taxon>Metazoa</taxon>
        <taxon>Ecdysozoa</taxon>
        <taxon>Arthropoda</taxon>
        <taxon>Hexapoda</taxon>
        <taxon>Insecta</taxon>
        <taxon>Pterygota</taxon>
        <taxon>Neoptera</taxon>
        <taxon>Endopterygota</taxon>
        <taxon>Diptera</taxon>
        <taxon>Nematocera</taxon>
        <taxon>Chironomoidea</taxon>
        <taxon>Chironomidae</taxon>
        <taxon>Chironominae</taxon>
        <taxon>Polypedilum</taxon>
        <taxon>Polypedilum</taxon>
    </lineage>
</organism>
<reference evidence="3" key="1">
    <citation type="submission" date="2021-03" db="EMBL/GenBank/DDBJ databases">
        <title>Chromosome level genome of the anhydrobiotic midge Polypedilum vanderplanki.</title>
        <authorList>
            <person name="Yoshida Y."/>
            <person name="Kikawada T."/>
            <person name="Gusev O."/>
        </authorList>
    </citation>
    <scope>NUCLEOTIDE SEQUENCE</scope>
    <source>
        <strain evidence="3">NIAS01</strain>
        <tissue evidence="3">Whole body or cell culture</tissue>
    </source>
</reference>
<dbReference type="GO" id="GO:0000302">
    <property type="term" value="P:response to reactive oxygen species"/>
    <property type="evidence" value="ECO:0007669"/>
    <property type="project" value="TreeGrafter"/>
</dbReference>
<dbReference type="GO" id="GO:0006629">
    <property type="term" value="P:lipid metabolic process"/>
    <property type="evidence" value="ECO:0007669"/>
    <property type="project" value="TreeGrafter"/>
</dbReference>
<evidence type="ECO:0000313" key="3">
    <source>
        <dbReference type="EMBL" id="KAG5683964.1"/>
    </source>
</evidence>
<dbReference type="Proteomes" id="UP001107558">
    <property type="component" value="Chromosome 1"/>
</dbReference>
<dbReference type="Gene3D" id="2.40.128.20">
    <property type="match status" value="1"/>
</dbReference>
<evidence type="ECO:0000256" key="1">
    <source>
        <dbReference type="SAM" id="SignalP"/>
    </source>
</evidence>
<dbReference type="InterPro" id="IPR000566">
    <property type="entry name" value="Lipocln_cytosolic_FA-bd_dom"/>
</dbReference>
<dbReference type="PANTHER" id="PTHR10612">
    <property type="entry name" value="APOLIPOPROTEIN D"/>
    <property type="match status" value="1"/>
</dbReference>
<evidence type="ECO:0000259" key="2">
    <source>
        <dbReference type="Pfam" id="PF00061"/>
    </source>
</evidence>
<sequence length="190" mass="21492">MKAFVVIAILALSASALEFDRPCRDTVEAKENFSPAFYTGTWFELYNSLDQGGLCIEHHYTRRGIQQVFDVERVGFVTDIGFLRETGIASVAFPEETPMRAIFNATVTRITGGTINYTYRIVATDYTNYAVIWSCTDLPDNRSQEEGAILGRSIQLNEASYTKVDAILESVDLNREDFRFISHQPEDCDF</sequence>
<dbReference type="InterPro" id="IPR012674">
    <property type="entry name" value="Calycin"/>
</dbReference>
<evidence type="ECO:0000313" key="4">
    <source>
        <dbReference type="Proteomes" id="UP001107558"/>
    </source>
</evidence>
<feature type="domain" description="Lipocalin/cytosolic fatty-acid binding" evidence="2">
    <location>
        <begin position="116"/>
        <end position="182"/>
    </location>
</feature>
<dbReference type="SUPFAM" id="SSF50814">
    <property type="entry name" value="Lipocalins"/>
    <property type="match status" value="1"/>
</dbReference>
<keyword evidence="4" id="KW-1185">Reference proteome</keyword>
<dbReference type="Pfam" id="PF00061">
    <property type="entry name" value="Lipocalin"/>
    <property type="match status" value="1"/>
</dbReference>
<gene>
    <name evidence="3" type="ORF">PVAND_013219</name>
</gene>
<protein>
    <recommendedName>
        <fullName evidence="2">Lipocalin/cytosolic fatty-acid binding domain-containing protein</fullName>
    </recommendedName>
</protein>
<dbReference type="AlphaFoldDB" id="A0A9J6CPZ9"/>
<dbReference type="PANTHER" id="PTHR10612:SF62">
    <property type="entry name" value="LIPOCALIN_CYTOSOLIC FATTY-ACID BINDING DOMAIN-CONTAINING PROTEIN"/>
    <property type="match status" value="1"/>
</dbReference>
<feature type="chain" id="PRO_5039940536" description="Lipocalin/cytosolic fatty-acid binding domain-containing protein" evidence="1">
    <location>
        <begin position="17"/>
        <end position="190"/>
    </location>
</feature>
<accession>A0A9J6CPZ9</accession>
<dbReference type="OrthoDB" id="565904at2759"/>
<dbReference type="GO" id="GO:0005737">
    <property type="term" value="C:cytoplasm"/>
    <property type="evidence" value="ECO:0007669"/>
    <property type="project" value="TreeGrafter"/>
</dbReference>
<feature type="signal peptide" evidence="1">
    <location>
        <begin position="1"/>
        <end position="16"/>
    </location>
</feature>
<keyword evidence="1" id="KW-0732">Signal</keyword>
<name>A0A9J6CPZ9_POLVA</name>